<organism evidence="1 2">
    <name type="scientific">Mycolicibacterium iranicum</name>
    <name type="common">Mycobacterium iranicum</name>
    <dbReference type="NCBI Taxonomy" id="912594"/>
    <lineage>
        <taxon>Bacteria</taxon>
        <taxon>Bacillati</taxon>
        <taxon>Actinomycetota</taxon>
        <taxon>Actinomycetes</taxon>
        <taxon>Mycobacteriales</taxon>
        <taxon>Mycobacteriaceae</taxon>
        <taxon>Mycolicibacterium</taxon>
    </lineage>
</organism>
<dbReference type="RefSeq" id="WP_085173430.1">
    <property type="nucleotide sequence ID" value="NZ_LQPC01000026.1"/>
</dbReference>
<sequence length="125" mass="14139">MSNPNCEFWKVIGEAGELAWLGITRPGARSAIDRDKVWTLVPRSRVFIANWFVTEEFRGAQGGLYSFENIDVEEARDLVAELSDPSQDDIARLMRPERVLTAQQVDRVEAVKVLGRKAHDALGRR</sequence>
<proteinExistence type="predicted"/>
<comment type="caution">
    <text evidence="1">The sequence shown here is derived from an EMBL/GenBank/DDBJ whole genome shotgun (WGS) entry which is preliminary data.</text>
</comment>
<evidence type="ECO:0000313" key="2">
    <source>
        <dbReference type="Proteomes" id="UP000193622"/>
    </source>
</evidence>
<protein>
    <submittedName>
        <fullName evidence="1">Uncharacterized protein</fullName>
    </submittedName>
</protein>
<accession>A0A1X1WSN2</accession>
<dbReference type="Proteomes" id="UP000193622">
    <property type="component" value="Unassembled WGS sequence"/>
</dbReference>
<dbReference type="AlphaFoldDB" id="A0A1X1WSN2"/>
<evidence type="ECO:0000313" key="1">
    <source>
        <dbReference type="EMBL" id="ORV89490.1"/>
    </source>
</evidence>
<name>A0A1X1WSN2_MYCIR</name>
<reference evidence="1 2" key="1">
    <citation type="submission" date="2016-01" db="EMBL/GenBank/DDBJ databases">
        <title>The new phylogeny of the genus Mycobacterium.</title>
        <authorList>
            <person name="Tarcisio F."/>
            <person name="Conor M."/>
            <person name="Antonella G."/>
            <person name="Elisabetta G."/>
            <person name="Giulia F.S."/>
            <person name="Sara T."/>
            <person name="Anna F."/>
            <person name="Clotilde B."/>
            <person name="Roberto B."/>
            <person name="Veronica D.S."/>
            <person name="Fabio R."/>
            <person name="Monica P."/>
            <person name="Olivier J."/>
            <person name="Enrico T."/>
            <person name="Nicola S."/>
        </authorList>
    </citation>
    <scope>NUCLEOTIDE SEQUENCE [LARGE SCALE GENOMIC DNA]</scope>
    <source>
        <strain evidence="1 2">DSM 45541</strain>
    </source>
</reference>
<dbReference type="EMBL" id="LQPC01000026">
    <property type="protein sequence ID" value="ORV89490.1"/>
    <property type="molecule type" value="Genomic_DNA"/>
</dbReference>
<gene>
    <name evidence="1" type="ORF">AWC12_08655</name>
</gene>